<accession>A0A517YK60</accession>
<protein>
    <submittedName>
        <fullName evidence="1">Uncharacterized protein</fullName>
    </submittedName>
</protein>
<evidence type="ECO:0000313" key="1">
    <source>
        <dbReference type="EMBL" id="QDU30597.1"/>
    </source>
</evidence>
<organism evidence="1 2">
    <name type="scientific">Anatilimnocola aggregata</name>
    <dbReference type="NCBI Taxonomy" id="2528021"/>
    <lineage>
        <taxon>Bacteria</taxon>
        <taxon>Pseudomonadati</taxon>
        <taxon>Planctomycetota</taxon>
        <taxon>Planctomycetia</taxon>
        <taxon>Pirellulales</taxon>
        <taxon>Pirellulaceae</taxon>
        <taxon>Anatilimnocola</taxon>
    </lineage>
</organism>
<dbReference type="EMBL" id="CP036274">
    <property type="protein sequence ID" value="QDU30597.1"/>
    <property type="molecule type" value="Genomic_DNA"/>
</dbReference>
<dbReference type="AlphaFoldDB" id="A0A517YK60"/>
<evidence type="ECO:0000313" key="2">
    <source>
        <dbReference type="Proteomes" id="UP000315017"/>
    </source>
</evidence>
<proteinExistence type="predicted"/>
<dbReference type="Proteomes" id="UP000315017">
    <property type="component" value="Chromosome"/>
</dbReference>
<dbReference type="KEGG" id="aagg:ETAA8_57430"/>
<sequence>MRWLLFGFKGSARERRLLLRLDTARQQLADEQAAHEATRRTLSVSQAECEALAAVLARDRARIEAETSTFARKTAKNEGLAHVVRNR</sequence>
<keyword evidence="2" id="KW-1185">Reference proteome</keyword>
<gene>
    <name evidence="1" type="ORF">ETAA8_57430</name>
</gene>
<dbReference type="RefSeq" id="WP_145096339.1">
    <property type="nucleotide sequence ID" value="NZ_CP036274.1"/>
</dbReference>
<reference evidence="1 2" key="1">
    <citation type="submission" date="2019-02" db="EMBL/GenBank/DDBJ databases">
        <title>Deep-cultivation of Planctomycetes and their phenomic and genomic characterization uncovers novel biology.</title>
        <authorList>
            <person name="Wiegand S."/>
            <person name="Jogler M."/>
            <person name="Boedeker C."/>
            <person name="Pinto D."/>
            <person name="Vollmers J."/>
            <person name="Rivas-Marin E."/>
            <person name="Kohn T."/>
            <person name="Peeters S.H."/>
            <person name="Heuer A."/>
            <person name="Rast P."/>
            <person name="Oberbeckmann S."/>
            <person name="Bunk B."/>
            <person name="Jeske O."/>
            <person name="Meyerdierks A."/>
            <person name="Storesund J.E."/>
            <person name="Kallscheuer N."/>
            <person name="Luecker S."/>
            <person name="Lage O.M."/>
            <person name="Pohl T."/>
            <person name="Merkel B.J."/>
            <person name="Hornburger P."/>
            <person name="Mueller R.-W."/>
            <person name="Bruemmer F."/>
            <person name="Labrenz M."/>
            <person name="Spormann A.M."/>
            <person name="Op den Camp H."/>
            <person name="Overmann J."/>
            <person name="Amann R."/>
            <person name="Jetten M.S.M."/>
            <person name="Mascher T."/>
            <person name="Medema M.H."/>
            <person name="Devos D.P."/>
            <person name="Kaster A.-K."/>
            <person name="Ovreas L."/>
            <person name="Rohde M."/>
            <person name="Galperin M.Y."/>
            <person name="Jogler C."/>
        </authorList>
    </citation>
    <scope>NUCLEOTIDE SEQUENCE [LARGE SCALE GENOMIC DNA]</scope>
    <source>
        <strain evidence="1 2">ETA_A8</strain>
    </source>
</reference>
<name>A0A517YK60_9BACT</name>